<name>A0A7S4ABY6_9STRA</name>
<accession>A0A7S4ABY6</accession>
<evidence type="ECO:0000313" key="1">
    <source>
        <dbReference type="EMBL" id="CAE0710459.1"/>
    </source>
</evidence>
<protein>
    <submittedName>
        <fullName evidence="1">Uncharacterized protein</fullName>
    </submittedName>
</protein>
<sequence length="102" mass="11705">MFTNGRHSSHVRYVTREKGIRKVEEFKTRKSTENRWNCAVESVAVKINECQLLKILEIGIRKASCEVCERNIEVHNKIWKTGNITTEGGLLSDDGSLKSREN</sequence>
<proteinExistence type="predicted"/>
<reference evidence="1" key="1">
    <citation type="submission" date="2021-01" db="EMBL/GenBank/DDBJ databases">
        <authorList>
            <person name="Corre E."/>
            <person name="Pelletier E."/>
            <person name="Niang G."/>
            <person name="Scheremetjew M."/>
            <person name="Finn R."/>
            <person name="Kale V."/>
            <person name="Holt S."/>
            <person name="Cochrane G."/>
            <person name="Meng A."/>
            <person name="Brown T."/>
            <person name="Cohen L."/>
        </authorList>
    </citation>
    <scope>NUCLEOTIDE SEQUENCE</scope>
    <source>
        <strain evidence="1">10249 10 AB</strain>
    </source>
</reference>
<dbReference type="AlphaFoldDB" id="A0A7S4ABY6"/>
<organism evidence="1">
    <name type="scientific">Pseudo-nitzschia australis</name>
    <dbReference type="NCBI Taxonomy" id="44445"/>
    <lineage>
        <taxon>Eukaryota</taxon>
        <taxon>Sar</taxon>
        <taxon>Stramenopiles</taxon>
        <taxon>Ochrophyta</taxon>
        <taxon>Bacillariophyta</taxon>
        <taxon>Bacillariophyceae</taxon>
        <taxon>Bacillariophycidae</taxon>
        <taxon>Bacillariales</taxon>
        <taxon>Bacillariaceae</taxon>
        <taxon>Pseudo-nitzschia</taxon>
    </lineage>
</organism>
<dbReference type="EMBL" id="HBIX01004076">
    <property type="protein sequence ID" value="CAE0710459.1"/>
    <property type="molecule type" value="Transcribed_RNA"/>
</dbReference>
<gene>
    <name evidence="1" type="ORF">PAUS00366_LOCUS3186</name>
</gene>